<evidence type="ECO:0000256" key="6">
    <source>
        <dbReference type="ARBA" id="ARBA00040675"/>
    </source>
</evidence>
<evidence type="ECO:0000256" key="8">
    <source>
        <dbReference type="ARBA" id="ARBA00041975"/>
    </source>
</evidence>
<gene>
    <name evidence="11" type="ORF">OKA05_02635</name>
</gene>
<evidence type="ECO:0000259" key="10">
    <source>
        <dbReference type="Pfam" id="PF00849"/>
    </source>
</evidence>
<proteinExistence type="predicted"/>
<evidence type="ECO:0000256" key="1">
    <source>
        <dbReference type="ARBA" id="ARBA00022694"/>
    </source>
</evidence>
<evidence type="ECO:0000256" key="4">
    <source>
        <dbReference type="ARBA" id="ARBA00037670"/>
    </source>
</evidence>
<evidence type="ECO:0000256" key="2">
    <source>
        <dbReference type="ARBA" id="ARBA00023235"/>
    </source>
</evidence>
<dbReference type="Gene3D" id="3.30.2350.10">
    <property type="entry name" value="Pseudouridine synthase"/>
    <property type="match status" value="1"/>
</dbReference>
<comment type="function">
    <text evidence="4">Responsible for synthesis of pseudouridine from uracil-65 in transfer RNAs.</text>
</comment>
<dbReference type="InterPro" id="IPR020103">
    <property type="entry name" value="PsdUridine_synth_cat_dom_sf"/>
</dbReference>
<sequence>MRPPRERSIAAVLPLSILYQDDALVAIDKPAGMIVHPGRDVEGPEWVAMKRVRDLLGCQVHTVHRLDRPTSGVLLFALDLVTCARVQQFFEKRQVEKTYLAVVEGITPERWTCETPLQRIPGEPTQSARTTFERLAVVPAGSFARLPELSLSLLRVLPHTGRYHQIRRHLLEAGHPIVGDFRYAGADRSMEIGESLGTGTRMLLQAKSLRLPHHRSGEPMEISAPADADFLRCFPAL</sequence>
<dbReference type="PROSITE" id="PS01129">
    <property type="entry name" value="PSI_RLU"/>
    <property type="match status" value="1"/>
</dbReference>
<dbReference type="InterPro" id="IPR006224">
    <property type="entry name" value="PsdUridine_synth_RluA-like_CS"/>
</dbReference>
<reference evidence="11 12" key="1">
    <citation type="submission" date="2022-10" db="EMBL/GenBank/DDBJ databases">
        <title>Luteolibacter arcticus strain CCTCC AB 2014275, whole genome shotgun sequencing project.</title>
        <authorList>
            <person name="Zhao G."/>
            <person name="Shen L."/>
        </authorList>
    </citation>
    <scope>NUCLEOTIDE SEQUENCE [LARGE SCALE GENOMIC DNA]</scope>
    <source>
        <strain evidence="11 12">CCTCC AB 2014275</strain>
    </source>
</reference>
<evidence type="ECO:0000313" key="12">
    <source>
        <dbReference type="Proteomes" id="UP001320876"/>
    </source>
</evidence>
<organism evidence="11 12">
    <name type="scientific">Luteolibacter arcticus</name>
    <dbReference type="NCBI Taxonomy" id="1581411"/>
    <lineage>
        <taxon>Bacteria</taxon>
        <taxon>Pseudomonadati</taxon>
        <taxon>Verrucomicrobiota</taxon>
        <taxon>Verrucomicrobiia</taxon>
        <taxon>Verrucomicrobiales</taxon>
        <taxon>Verrucomicrobiaceae</taxon>
        <taxon>Luteolibacter</taxon>
    </lineage>
</organism>
<dbReference type="EMBL" id="JAPDDT010000001">
    <property type="protein sequence ID" value="MCW1921431.1"/>
    <property type="molecule type" value="Genomic_DNA"/>
</dbReference>
<dbReference type="PANTHER" id="PTHR21600:SF56">
    <property type="entry name" value="TRNA PSEUDOURIDINE SYNTHASE C"/>
    <property type="match status" value="1"/>
</dbReference>
<evidence type="ECO:0000313" key="11">
    <source>
        <dbReference type="EMBL" id="MCW1921431.1"/>
    </source>
</evidence>
<dbReference type="RefSeq" id="WP_264485540.1">
    <property type="nucleotide sequence ID" value="NZ_JAPDDT010000001.1"/>
</dbReference>
<dbReference type="SUPFAM" id="SSF55120">
    <property type="entry name" value="Pseudouridine synthase"/>
    <property type="match status" value="1"/>
</dbReference>
<keyword evidence="12" id="KW-1185">Reference proteome</keyword>
<keyword evidence="2" id="KW-0413">Isomerase</keyword>
<evidence type="ECO:0000256" key="3">
    <source>
        <dbReference type="ARBA" id="ARBA00036607"/>
    </source>
</evidence>
<dbReference type="InterPro" id="IPR050188">
    <property type="entry name" value="RluA_PseudoU_synthase"/>
</dbReference>
<evidence type="ECO:0000256" key="7">
    <source>
        <dbReference type="ARBA" id="ARBA00041803"/>
    </source>
</evidence>
<dbReference type="InterPro" id="IPR006145">
    <property type="entry name" value="PsdUridine_synth_RsuA/RluA"/>
</dbReference>
<feature type="domain" description="Pseudouridine synthase RsuA/RluA-like" evidence="10">
    <location>
        <begin position="24"/>
        <end position="170"/>
    </location>
</feature>
<evidence type="ECO:0000256" key="9">
    <source>
        <dbReference type="ARBA" id="ARBA00043049"/>
    </source>
</evidence>
<dbReference type="PANTHER" id="PTHR21600">
    <property type="entry name" value="MITOCHONDRIAL RNA PSEUDOURIDINE SYNTHASE"/>
    <property type="match status" value="1"/>
</dbReference>
<comment type="caution">
    <text evidence="11">The sequence shown here is derived from an EMBL/GenBank/DDBJ whole genome shotgun (WGS) entry which is preliminary data.</text>
</comment>
<comment type="catalytic activity">
    <reaction evidence="3">
        <text>uridine(65) in tRNA = pseudouridine(65) in tRNA</text>
        <dbReference type="Rhea" id="RHEA:42536"/>
        <dbReference type="Rhea" id="RHEA-COMP:10103"/>
        <dbReference type="Rhea" id="RHEA-COMP:10104"/>
        <dbReference type="ChEBI" id="CHEBI:65314"/>
        <dbReference type="ChEBI" id="CHEBI:65315"/>
        <dbReference type="EC" id="5.4.99.26"/>
    </reaction>
</comment>
<accession>A0ABT3GCU6</accession>
<name>A0ABT3GCU6_9BACT</name>
<evidence type="ECO:0000256" key="5">
    <source>
        <dbReference type="ARBA" id="ARBA00038943"/>
    </source>
</evidence>
<protein>
    <recommendedName>
        <fullName evidence="6">tRNA pseudouridine synthase C</fullName>
        <ecNumber evidence="5">5.4.99.26</ecNumber>
    </recommendedName>
    <alternativeName>
        <fullName evidence="8">tRNA pseudouridine(65) synthase</fullName>
    </alternativeName>
    <alternativeName>
        <fullName evidence="9">tRNA pseudouridylate synthase C</fullName>
    </alternativeName>
    <alternativeName>
        <fullName evidence="7">tRNA-uridine isomerase C</fullName>
    </alternativeName>
</protein>
<dbReference type="Pfam" id="PF00849">
    <property type="entry name" value="PseudoU_synth_2"/>
    <property type="match status" value="1"/>
</dbReference>
<dbReference type="Proteomes" id="UP001320876">
    <property type="component" value="Unassembled WGS sequence"/>
</dbReference>
<keyword evidence="1" id="KW-0819">tRNA processing</keyword>
<dbReference type="EC" id="5.4.99.26" evidence="5"/>